<accession>A0A9W6KN63</accession>
<reference evidence="1" key="1">
    <citation type="journal article" date="2014" name="Int. J. Syst. Evol. Microbiol.">
        <title>Complete genome sequence of Corynebacterium casei LMG S-19264T (=DSM 44701T), isolated from a smear-ripened cheese.</title>
        <authorList>
            <consortium name="US DOE Joint Genome Institute (JGI-PGF)"/>
            <person name="Walter F."/>
            <person name="Albersmeier A."/>
            <person name="Kalinowski J."/>
            <person name="Ruckert C."/>
        </authorList>
    </citation>
    <scope>NUCLEOTIDE SEQUENCE</scope>
    <source>
        <strain evidence="1">VKM Ac-1321</strain>
    </source>
</reference>
<reference evidence="1" key="2">
    <citation type="submission" date="2023-01" db="EMBL/GenBank/DDBJ databases">
        <authorList>
            <person name="Sun Q."/>
            <person name="Evtushenko L."/>
        </authorList>
    </citation>
    <scope>NUCLEOTIDE SEQUENCE</scope>
    <source>
        <strain evidence="1">VKM Ac-1321</strain>
    </source>
</reference>
<organism evidence="1 2">
    <name type="scientific">Dactylosporangium matsuzakiense</name>
    <dbReference type="NCBI Taxonomy" id="53360"/>
    <lineage>
        <taxon>Bacteria</taxon>
        <taxon>Bacillati</taxon>
        <taxon>Actinomycetota</taxon>
        <taxon>Actinomycetes</taxon>
        <taxon>Micromonosporales</taxon>
        <taxon>Micromonosporaceae</taxon>
        <taxon>Dactylosporangium</taxon>
    </lineage>
</organism>
<protein>
    <submittedName>
        <fullName evidence="1">Uncharacterized protein</fullName>
    </submittedName>
</protein>
<name>A0A9W6KN63_9ACTN</name>
<gene>
    <name evidence="1" type="ORF">GCM10017581_068630</name>
</gene>
<proteinExistence type="predicted"/>
<evidence type="ECO:0000313" key="1">
    <source>
        <dbReference type="EMBL" id="GLL05116.1"/>
    </source>
</evidence>
<evidence type="ECO:0000313" key="2">
    <source>
        <dbReference type="Proteomes" id="UP001143480"/>
    </source>
</evidence>
<dbReference type="AlphaFoldDB" id="A0A9W6KN63"/>
<dbReference type="Proteomes" id="UP001143480">
    <property type="component" value="Unassembled WGS sequence"/>
</dbReference>
<keyword evidence="2" id="KW-1185">Reference proteome</keyword>
<dbReference type="EMBL" id="BSFP01000053">
    <property type="protein sequence ID" value="GLL05116.1"/>
    <property type="molecule type" value="Genomic_DNA"/>
</dbReference>
<comment type="caution">
    <text evidence="1">The sequence shown here is derived from an EMBL/GenBank/DDBJ whole genome shotgun (WGS) entry which is preliminary data.</text>
</comment>
<sequence length="98" mass="10190">MIDEPEVVADLDLRALCATIDLDDDDLGMRVDDGDIAVRLTTGVGGTYADAIAGAERLAAGLDQFLALLKTRAGSADPFPRPVPVVVCELAADHQPGS</sequence>